<sequence length="412" mass="45646">MKRGFLNTGKTNRIRLNDLSQGHPTTHRSGASPPEHSDANFKLSSFSRTYSRSPYIVSADHRVLDTTSIHFLFHPAPSADLVFVDTLPNILLFEAFMSRLPPLPAESPPFIIRDCGHKGVGVFARHAIGRGDLIIRERPVYVSRPGIVTSSGTFYESALAGLSVSAQSSFMSMRNAQPPVVGPILGRIQTNALAAKPPFGSEVKSHYPALFPRLCRLNHDCTPNTHYSFSTETFSGQLFAVRPIQVGEELTLGYVDLAAPREIRKKGLRAKYMFECTCSTCELPVEQALVSDIRRREIARYFLKMADGKKIPDGATLGEAKQLIQYARDEGLTEALSILLVSALRIARRDGNYEEELKCVVDSVSCVRALEGNEAMTFQAMARRFGLTPGELGQVLDSEEPIDYGRFRPLLR</sequence>
<feature type="region of interest" description="Disordered" evidence="1">
    <location>
        <begin position="13"/>
        <end position="38"/>
    </location>
</feature>
<dbReference type="CDD" id="cd20071">
    <property type="entry name" value="SET_SMYD"/>
    <property type="match status" value="1"/>
</dbReference>
<dbReference type="Proteomes" id="UP000636479">
    <property type="component" value="Unassembled WGS sequence"/>
</dbReference>
<feature type="domain" description="SET" evidence="2">
    <location>
        <begin position="108"/>
        <end position="255"/>
    </location>
</feature>
<dbReference type="Gene3D" id="2.170.270.10">
    <property type="entry name" value="SET domain"/>
    <property type="match status" value="1"/>
</dbReference>
<name>A0A8H6TCQ0_9AGAR</name>
<accession>A0A8H6TCQ0</accession>
<feature type="compositionally biased region" description="Polar residues" evidence="1">
    <location>
        <begin position="18"/>
        <end position="29"/>
    </location>
</feature>
<dbReference type="RefSeq" id="XP_037225083.1">
    <property type="nucleotide sequence ID" value="XM_037357173.1"/>
</dbReference>
<dbReference type="InterPro" id="IPR001214">
    <property type="entry name" value="SET_dom"/>
</dbReference>
<dbReference type="PANTHER" id="PTHR47332:SF4">
    <property type="entry name" value="SET DOMAIN-CONTAINING PROTEIN 5"/>
    <property type="match status" value="1"/>
</dbReference>
<dbReference type="Gene3D" id="1.10.220.160">
    <property type="match status" value="1"/>
</dbReference>
<dbReference type="InterPro" id="IPR046341">
    <property type="entry name" value="SET_dom_sf"/>
</dbReference>
<proteinExistence type="predicted"/>
<evidence type="ECO:0000259" key="2">
    <source>
        <dbReference type="PROSITE" id="PS50280"/>
    </source>
</evidence>
<reference evidence="3" key="1">
    <citation type="submission" date="2020-05" db="EMBL/GenBank/DDBJ databases">
        <title>Mycena genomes resolve the evolution of fungal bioluminescence.</title>
        <authorList>
            <person name="Tsai I.J."/>
        </authorList>
    </citation>
    <scope>NUCLEOTIDE SEQUENCE</scope>
    <source>
        <strain evidence="3">171206Taipei</strain>
    </source>
</reference>
<gene>
    <name evidence="3" type="ORF">MIND_00020200</name>
</gene>
<dbReference type="AlphaFoldDB" id="A0A8H6TCQ0"/>
<evidence type="ECO:0000256" key="1">
    <source>
        <dbReference type="SAM" id="MobiDB-lite"/>
    </source>
</evidence>
<dbReference type="PROSITE" id="PS50280">
    <property type="entry name" value="SET"/>
    <property type="match status" value="1"/>
</dbReference>
<evidence type="ECO:0000313" key="4">
    <source>
        <dbReference type="Proteomes" id="UP000636479"/>
    </source>
</evidence>
<dbReference type="OrthoDB" id="265717at2759"/>
<protein>
    <submittedName>
        <fullName evidence="3">SET domain-containing protein</fullName>
    </submittedName>
</protein>
<comment type="caution">
    <text evidence="3">The sequence shown here is derived from an EMBL/GenBank/DDBJ whole genome shotgun (WGS) entry which is preliminary data.</text>
</comment>
<evidence type="ECO:0000313" key="3">
    <source>
        <dbReference type="EMBL" id="KAF7315060.1"/>
    </source>
</evidence>
<keyword evidence="4" id="KW-1185">Reference proteome</keyword>
<dbReference type="InterPro" id="IPR053185">
    <property type="entry name" value="SET_domain_protein"/>
</dbReference>
<dbReference type="Pfam" id="PF00856">
    <property type="entry name" value="SET"/>
    <property type="match status" value="1"/>
</dbReference>
<dbReference type="EMBL" id="JACAZF010000001">
    <property type="protein sequence ID" value="KAF7315060.1"/>
    <property type="molecule type" value="Genomic_DNA"/>
</dbReference>
<dbReference type="PANTHER" id="PTHR47332">
    <property type="entry name" value="SET DOMAIN-CONTAINING PROTEIN 5"/>
    <property type="match status" value="1"/>
</dbReference>
<dbReference type="SUPFAM" id="SSF82199">
    <property type="entry name" value="SET domain"/>
    <property type="match status" value="1"/>
</dbReference>
<dbReference type="SMART" id="SM00317">
    <property type="entry name" value="SET"/>
    <property type="match status" value="1"/>
</dbReference>
<dbReference type="GeneID" id="59339689"/>
<organism evidence="3 4">
    <name type="scientific">Mycena indigotica</name>
    <dbReference type="NCBI Taxonomy" id="2126181"/>
    <lineage>
        <taxon>Eukaryota</taxon>
        <taxon>Fungi</taxon>
        <taxon>Dikarya</taxon>
        <taxon>Basidiomycota</taxon>
        <taxon>Agaricomycotina</taxon>
        <taxon>Agaricomycetes</taxon>
        <taxon>Agaricomycetidae</taxon>
        <taxon>Agaricales</taxon>
        <taxon>Marasmiineae</taxon>
        <taxon>Mycenaceae</taxon>
        <taxon>Mycena</taxon>
    </lineage>
</organism>